<evidence type="ECO:0000256" key="10">
    <source>
        <dbReference type="ARBA" id="ARBA00023136"/>
    </source>
</evidence>
<evidence type="ECO:0000256" key="9">
    <source>
        <dbReference type="ARBA" id="ARBA00023065"/>
    </source>
</evidence>
<dbReference type="Pfam" id="PF00876">
    <property type="entry name" value="Innexin"/>
    <property type="match status" value="1"/>
</dbReference>
<feature type="transmembrane region" description="Helical" evidence="12">
    <location>
        <begin position="110"/>
        <end position="132"/>
    </location>
</feature>
<keyword evidence="10 12" id="KW-0472">Membrane</keyword>
<keyword evidence="13" id="KW-1185">Reference proteome</keyword>
<evidence type="ECO:0000313" key="13">
    <source>
        <dbReference type="Proteomes" id="UP000694941"/>
    </source>
</evidence>
<protein>
    <recommendedName>
        <fullName evidence="12">Innexin</fullName>
    </recommendedName>
</protein>
<proteinExistence type="inferred from homology"/>
<comment type="similarity">
    <text evidence="12">Belongs to the pannexin family.</text>
</comment>
<evidence type="ECO:0000256" key="3">
    <source>
        <dbReference type="ARBA" id="ARBA00022448"/>
    </source>
</evidence>
<evidence type="ECO:0000256" key="12">
    <source>
        <dbReference type="RuleBase" id="RU010713"/>
    </source>
</evidence>
<comment type="caution">
    <text evidence="12">Lacks conserved residue(s) required for the propagation of feature annotation.</text>
</comment>
<keyword evidence="9 12" id="KW-0406">Ion transport</keyword>
<evidence type="ECO:0000256" key="4">
    <source>
        <dbReference type="ARBA" id="ARBA00022475"/>
    </source>
</evidence>
<evidence type="ECO:0000256" key="5">
    <source>
        <dbReference type="ARBA" id="ARBA00022692"/>
    </source>
</evidence>
<keyword evidence="7" id="KW-0965">Cell junction</keyword>
<evidence type="ECO:0000256" key="2">
    <source>
        <dbReference type="ARBA" id="ARBA00004651"/>
    </source>
</evidence>
<dbReference type="PRINTS" id="PR01262">
    <property type="entry name" value="INNEXIN"/>
</dbReference>
<sequence>MDSVFNFVKSFIKAKKVVIDNIGSRIHHKASVVLLLACSIIVTAKQYVGDPIDCIGISKKDIPTDLLDTYCWIHSTFSVEKGWNKTVGKEVPYPGVDKYTEGEKRIHHTYYQWVCFMLLLQAGMFYVPHWFWKAMENSRVKNLMLGLNSPILPEGERNENKKLLVKYFKENKDNHVLYFTSFVISEVLNFINVLVQIFLMDEFLQGEFLSYGHQVVQFKDWDWSANYNPMLKVFPRMTKCTFHTYGSSGDVQRHDTLCVLPVNIINEKIYAILWFWFLIVTLLTGLALVYRFFTIVFPLMRYRSLFLRNRQVNQDRLWSVVQNFGRGDWFLLCLLGENIDETNFNELISDLAEDFSKTENRKLV</sequence>
<dbReference type="PANTHER" id="PTHR11893">
    <property type="entry name" value="INNEXIN"/>
    <property type="match status" value="1"/>
</dbReference>
<gene>
    <name evidence="14" type="primary">LOC106462341</name>
    <name evidence="12" type="synonym">inx</name>
</gene>
<dbReference type="Proteomes" id="UP000694941">
    <property type="component" value="Unplaced"/>
</dbReference>
<feature type="transmembrane region" description="Helical" evidence="12">
    <location>
        <begin position="269"/>
        <end position="293"/>
    </location>
</feature>
<keyword evidence="8 12" id="KW-1133">Transmembrane helix</keyword>
<evidence type="ECO:0000256" key="11">
    <source>
        <dbReference type="ARBA" id="ARBA00023303"/>
    </source>
</evidence>
<dbReference type="PANTHER" id="PTHR11893:SF41">
    <property type="entry name" value="INNEXIN INX2"/>
    <property type="match status" value="1"/>
</dbReference>
<keyword evidence="6" id="KW-0303">Gap junction</keyword>
<dbReference type="InterPro" id="IPR000990">
    <property type="entry name" value="Innexin"/>
</dbReference>
<comment type="function">
    <text evidence="12">Structural component of the gap junctions.</text>
</comment>
<organism evidence="13 14">
    <name type="scientific">Limulus polyphemus</name>
    <name type="common">Atlantic horseshoe crab</name>
    <dbReference type="NCBI Taxonomy" id="6850"/>
    <lineage>
        <taxon>Eukaryota</taxon>
        <taxon>Metazoa</taxon>
        <taxon>Ecdysozoa</taxon>
        <taxon>Arthropoda</taxon>
        <taxon>Chelicerata</taxon>
        <taxon>Merostomata</taxon>
        <taxon>Xiphosura</taxon>
        <taxon>Limulidae</taxon>
        <taxon>Limulus</taxon>
    </lineage>
</organism>
<keyword evidence="5 12" id="KW-0812">Transmembrane</keyword>
<name>A0ABM1B9S5_LIMPO</name>
<evidence type="ECO:0000313" key="14">
    <source>
        <dbReference type="RefSeq" id="XP_013777708.1"/>
    </source>
</evidence>
<evidence type="ECO:0000256" key="1">
    <source>
        <dbReference type="ARBA" id="ARBA00004610"/>
    </source>
</evidence>
<keyword evidence="4" id="KW-1003">Cell membrane</keyword>
<dbReference type="PROSITE" id="PS51013">
    <property type="entry name" value="PANNEXIN"/>
    <property type="match status" value="1"/>
</dbReference>
<evidence type="ECO:0000256" key="6">
    <source>
        <dbReference type="ARBA" id="ARBA00022868"/>
    </source>
</evidence>
<reference evidence="14" key="1">
    <citation type="submission" date="2025-08" db="UniProtKB">
        <authorList>
            <consortium name="RefSeq"/>
        </authorList>
    </citation>
    <scope>IDENTIFICATION</scope>
    <source>
        <tissue evidence="14">Muscle</tissue>
    </source>
</reference>
<evidence type="ECO:0000256" key="7">
    <source>
        <dbReference type="ARBA" id="ARBA00022949"/>
    </source>
</evidence>
<feature type="transmembrane region" description="Helical" evidence="12">
    <location>
        <begin position="176"/>
        <end position="199"/>
    </location>
</feature>
<dbReference type="RefSeq" id="XP_013777708.1">
    <property type="nucleotide sequence ID" value="XM_013922254.2"/>
</dbReference>
<dbReference type="GeneID" id="106462341"/>
<keyword evidence="11 12" id="KW-0407">Ion channel</keyword>
<keyword evidence="3 12" id="KW-0813">Transport</keyword>
<accession>A0ABM1B9S5</accession>
<evidence type="ECO:0000256" key="8">
    <source>
        <dbReference type="ARBA" id="ARBA00022989"/>
    </source>
</evidence>
<comment type="subcellular location">
    <subcellularLocation>
        <location evidence="1">Cell junction</location>
        <location evidence="1">Gap junction</location>
    </subcellularLocation>
    <subcellularLocation>
        <location evidence="2 12">Cell membrane</location>
        <topology evidence="2 12">Multi-pass membrane protein</topology>
    </subcellularLocation>
</comment>